<gene>
    <name evidence="2" type="ORF">Sru01_03240</name>
</gene>
<dbReference type="RefSeq" id="WP_203982013.1">
    <property type="nucleotide sequence ID" value="NZ_BOOU01000004.1"/>
</dbReference>
<protein>
    <recommendedName>
        <fullName evidence="1">Outer membrane channel protein CpnT-like N-terminal domain-containing protein</fullName>
    </recommendedName>
</protein>
<feature type="domain" description="Outer membrane channel protein CpnT-like N-terminal" evidence="1">
    <location>
        <begin position="20"/>
        <end position="139"/>
    </location>
</feature>
<dbReference type="EMBL" id="BOOU01000004">
    <property type="protein sequence ID" value="GII75342.1"/>
    <property type="molecule type" value="Genomic_DNA"/>
</dbReference>
<comment type="caution">
    <text evidence="2">The sequence shown here is derived from an EMBL/GenBank/DDBJ whole genome shotgun (WGS) entry which is preliminary data.</text>
</comment>
<dbReference type="AlphaFoldDB" id="A0A919UYP8"/>
<evidence type="ECO:0000313" key="3">
    <source>
        <dbReference type="Proteomes" id="UP000655287"/>
    </source>
</evidence>
<reference evidence="2" key="1">
    <citation type="submission" date="2021-01" db="EMBL/GenBank/DDBJ databases">
        <title>Whole genome shotgun sequence of Sphaerisporangium rufum NBRC 109079.</title>
        <authorList>
            <person name="Komaki H."/>
            <person name="Tamura T."/>
        </authorList>
    </citation>
    <scope>NUCLEOTIDE SEQUENCE</scope>
    <source>
        <strain evidence="2">NBRC 109079</strain>
    </source>
</reference>
<sequence>MMPGRSALFPAAAYGIAGFVQFTIMADWPDGDPDGAREAAVVWRSLGDQIDRIGQDATRVASRVWTEHPSQGTEAFQAVWQGAPSGGVGTYPREVANYCRRVAQGCEDYADALESAQRALRAMAYASWAQLLFAASWPWTGSLFAKWLIDRLHRKVVAQVLLRALERTLGKIVTSKMESYVVGSAVFALGDEALAVAARGVNGVDQGSLGDNALATLKDFGACLVFFGVWDLTKLGPMQKVFRNNDLGDYASFYAGSTAYTIAYNVESGKTGTDVLPTTSQLVAKLLIGTGQRGKDPGYPPKR</sequence>
<organism evidence="2 3">
    <name type="scientific">Sphaerisporangium rufum</name>
    <dbReference type="NCBI Taxonomy" id="1381558"/>
    <lineage>
        <taxon>Bacteria</taxon>
        <taxon>Bacillati</taxon>
        <taxon>Actinomycetota</taxon>
        <taxon>Actinomycetes</taxon>
        <taxon>Streptosporangiales</taxon>
        <taxon>Streptosporangiaceae</taxon>
        <taxon>Sphaerisporangium</taxon>
    </lineage>
</organism>
<evidence type="ECO:0000259" key="1">
    <source>
        <dbReference type="Pfam" id="PF25547"/>
    </source>
</evidence>
<proteinExistence type="predicted"/>
<name>A0A919UYP8_9ACTN</name>
<dbReference type="Pfam" id="PF25547">
    <property type="entry name" value="WXG100_2"/>
    <property type="match status" value="1"/>
</dbReference>
<dbReference type="Proteomes" id="UP000655287">
    <property type="component" value="Unassembled WGS sequence"/>
</dbReference>
<dbReference type="InterPro" id="IPR057746">
    <property type="entry name" value="CpnT-like_N"/>
</dbReference>
<evidence type="ECO:0000313" key="2">
    <source>
        <dbReference type="EMBL" id="GII75342.1"/>
    </source>
</evidence>
<accession>A0A919UYP8</accession>
<keyword evidence="3" id="KW-1185">Reference proteome</keyword>